<feature type="transmembrane region" description="Helical" evidence="7">
    <location>
        <begin position="253"/>
        <end position="274"/>
    </location>
</feature>
<evidence type="ECO:0000256" key="5">
    <source>
        <dbReference type="ARBA" id="ARBA00022989"/>
    </source>
</evidence>
<keyword evidence="6 7" id="KW-0472">Membrane</keyword>
<reference evidence="9" key="1">
    <citation type="submission" date="2023-04" db="EMBL/GenBank/DDBJ databases">
        <title>Comparative genomic analysis of Cohnella hashimotonis sp. nov., isolated from the International Space Station.</title>
        <authorList>
            <person name="Venkateswaran K."/>
            <person name="Simpson A."/>
        </authorList>
    </citation>
    <scope>NUCLEOTIDE SEQUENCE</scope>
    <source>
        <strain evidence="9">F6_2S_P_1</strain>
    </source>
</reference>
<comment type="similarity">
    <text evidence="7">Belongs to the binding-protein-dependent transport system permease family.</text>
</comment>
<feature type="transmembrane region" description="Helical" evidence="7">
    <location>
        <begin position="120"/>
        <end position="142"/>
    </location>
</feature>
<evidence type="ECO:0000256" key="4">
    <source>
        <dbReference type="ARBA" id="ARBA00022692"/>
    </source>
</evidence>
<comment type="subcellular location">
    <subcellularLocation>
        <location evidence="1 7">Cell membrane</location>
        <topology evidence="1 7">Multi-pass membrane protein</topology>
    </subcellularLocation>
</comment>
<dbReference type="Pfam" id="PF00528">
    <property type="entry name" value="BPD_transp_1"/>
    <property type="match status" value="1"/>
</dbReference>
<evidence type="ECO:0000259" key="8">
    <source>
        <dbReference type="PROSITE" id="PS50928"/>
    </source>
</evidence>
<feature type="domain" description="ABC transmembrane type-1" evidence="8">
    <location>
        <begin position="85"/>
        <end position="274"/>
    </location>
</feature>
<protein>
    <submittedName>
        <fullName evidence="9">Carbohydrate ABC transporter permease</fullName>
    </submittedName>
</protein>
<dbReference type="Gene3D" id="1.10.3720.10">
    <property type="entry name" value="MetI-like"/>
    <property type="match status" value="1"/>
</dbReference>
<keyword evidence="2 7" id="KW-0813">Transport</keyword>
<feature type="transmembrane region" description="Helical" evidence="7">
    <location>
        <begin position="21"/>
        <end position="42"/>
    </location>
</feature>
<dbReference type="RefSeq" id="WP_282907055.1">
    <property type="nucleotide sequence ID" value="NZ_JAGRPV010000001.1"/>
</dbReference>
<keyword evidence="10" id="KW-1185">Reference proteome</keyword>
<keyword evidence="3" id="KW-1003">Cell membrane</keyword>
<name>A0ABT6TB15_9BACL</name>
<feature type="transmembrane region" description="Helical" evidence="7">
    <location>
        <begin position="195"/>
        <end position="217"/>
    </location>
</feature>
<dbReference type="PANTHER" id="PTHR43744">
    <property type="entry name" value="ABC TRANSPORTER PERMEASE PROTEIN MG189-RELATED-RELATED"/>
    <property type="match status" value="1"/>
</dbReference>
<evidence type="ECO:0000256" key="2">
    <source>
        <dbReference type="ARBA" id="ARBA00022448"/>
    </source>
</evidence>
<dbReference type="InterPro" id="IPR035906">
    <property type="entry name" value="MetI-like_sf"/>
</dbReference>
<proteinExistence type="inferred from homology"/>
<feature type="transmembrane region" description="Helical" evidence="7">
    <location>
        <begin position="89"/>
        <end position="108"/>
    </location>
</feature>
<dbReference type="EMBL" id="JAGRPV010000001">
    <property type="protein sequence ID" value="MDI4644023.1"/>
    <property type="molecule type" value="Genomic_DNA"/>
</dbReference>
<accession>A0ABT6TB15</accession>
<organism evidence="9 10">
    <name type="scientific">Cohnella hashimotonis</name>
    <dbReference type="NCBI Taxonomy" id="2826895"/>
    <lineage>
        <taxon>Bacteria</taxon>
        <taxon>Bacillati</taxon>
        <taxon>Bacillota</taxon>
        <taxon>Bacilli</taxon>
        <taxon>Bacillales</taxon>
        <taxon>Paenibacillaceae</taxon>
        <taxon>Cohnella</taxon>
    </lineage>
</organism>
<dbReference type="Proteomes" id="UP001161691">
    <property type="component" value="Unassembled WGS sequence"/>
</dbReference>
<dbReference type="SUPFAM" id="SSF161098">
    <property type="entry name" value="MetI-like"/>
    <property type="match status" value="1"/>
</dbReference>
<evidence type="ECO:0000256" key="7">
    <source>
        <dbReference type="RuleBase" id="RU363032"/>
    </source>
</evidence>
<comment type="caution">
    <text evidence="9">The sequence shown here is derived from an EMBL/GenBank/DDBJ whole genome shotgun (WGS) entry which is preliminary data.</text>
</comment>
<evidence type="ECO:0000313" key="10">
    <source>
        <dbReference type="Proteomes" id="UP001161691"/>
    </source>
</evidence>
<dbReference type="PANTHER" id="PTHR43744:SF12">
    <property type="entry name" value="ABC TRANSPORTER PERMEASE PROTEIN MG189-RELATED"/>
    <property type="match status" value="1"/>
</dbReference>
<feature type="transmembrane region" description="Helical" evidence="7">
    <location>
        <begin position="154"/>
        <end position="174"/>
    </location>
</feature>
<evidence type="ECO:0000256" key="6">
    <source>
        <dbReference type="ARBA" id="ARBA00023136"/>
    </source>
</evidence>
<sequence length="289" mass="33243">MKNAERGIVSSYDMKKPLNKAVYILMCVVVAVMCVSMLYPIATALFNGLKANVEVNSFPPHFLPQEWHFDNYKKGWGFIDLPLYLRNTMLIFVGNMVVTVVVIGFAAFSLSRLDWPYRKAVYYFFLATLFIPPTTYIIPNFINLRDLHLMNTFWAFWLPAGANAFYLLLLKSFFDGINQELFEAFRVDGASEPRVFWQLAFPLSVPIFATLAIFVFATSWNDWFWPSMVMGGEHYPLATAIKKFVIDARRLDLNIRFAILTMIMIPPIVIFLVFQRFIVRGLHLGGVKG</sequence>
<evidence type="ECO:0000313" key="9">
    <source>
        <dbReference type="EMBL" id="MDI4644023.1"/>
    </source>
</evidence>
<gene>
    <name evidence="9" type="ORF">KB449_03585</name>
</gene>
<dbReference type="InterPro" id="IPR000515">
    <property type="entry name" value="MetI-like"/>
</dbReference>
<dbReference type="CDD" id="cd06261">
    <property type="entry name" value="TM_PBP2"/>
    <property type="match status" value="1"/>
</dbReference>
<keyword evidence="4 7" id="KW-0812">Transmembrane</keyword>
<evidence type="ECO:0000256" key="1">
    <source>
        <dbReference type="ARBA" id="ARBA00004651"/>
    </source>
</evidence>
<dbReference type="PROSITE" id="PS50928">
    <property type="entry name" value="ABC_TM1"/>
    <property type="match status" value="1"/>
</dbReference>
<evidence type="ECO:0000256" key="3">
    <source>
        <dbReference type="ARBA" id="ARBA00022475"/>
    </source>
</evidence>
<keyword evidence="5 7" id="KW-1133">Transmembrane helix</keyword>